<evidence type="ECO:0000259" key="1">
    <source>
        <dbReference type="Pfam" id="PF07883"/>
    </source>
</evidence>
<dbReference type="InterPro" id="IPR011051">
    <property type="entry name" value="RmlC_Cupin_sf"/>
</dbReference>
<comment type="caution">
    <text evidence="2">The sequence shown here is derived from an EMBL/GenBank/DDBJ whole genome shotgun (WGS) entry which is preliminary data.</text>
</comment>
<dbReference type="AlphaFoldDB" id="A0A839QT13"/>
<dbReference type="SUPFAM" id="SSF51182">
    <property type="entry name" value="RmlC-like cupins"/>
    <property type="match status" value="1"/>
</dbReference>
<keyword evidence="3" id="KW-1185">Reference proteome</keyword>
<sequence>MKKFSLTALAKHHLDDARRASSGRSASTVFGGHEHVLRQTVIALASGRSLSEHVNPGEATVMVLAGRIRLVADEQKWEARVGDLLVIPPGSSSIHAVEDSTMLLTVAKSDRVA</sequence>
<dbReference type="Gene3D" id="2.60.120.10">
    <property type="entry name" value="Jelly Rolls"/>
    <property type="match status" value="1"/>
</dbReference>
<accession>A0A839QT13</accession>
<keyword evidence="2" id="KW-0560">Oxidoreductase</keyword>
<dbReference type="InterPro" id="IPR014710">
    <property type="entry name" value="RmlC-like_jellyroll"/>
</dbReference>
<dbReference type="InterPro" id="IPR013096">
    <property type="entry name" value="Cupin_2"/>
</dbReference>
<feature type="domain" description="Cupin type-2" evidence="1">
    <location>
        <begin position="42"/>
        <end position="96"/>
    </location>
</feature>
<dbReference type="Pfam" id="PF07883">
    <property type="entry name" value="Cupin_2"/>
    <property type="match status" value="1"/>
</dbReference>
<dbReference type="GO" id="GO:0051213">
    <property type="term" value="F:dioxygenase activity"/>
    <property type="evidence" value="ECO:0007669"/>
    <property type="project" value="UniProtKB-KW"/>
</dbReference>
<protein>
    <submittedName>
        <fullName evidence="2">Quercetin dioxygenase-like cupin family protein</fullName>
    </submittedName>
</protein>
<dbReference type="PANTHER" id="PTHR37694">
    <property type="entry name" value="SLR8022 PROTEIN"/>
    <property type="match status" value="1"/>
</dbReference>
<dbReference type="PANTHER" id="PTHR37694:SF1">
    <property type="entry name" value="SLR8022 PROTEIN"/>
    <property type="match status" value="1"/>
</dbReference>
<dbReference type="CDD" id="cd02230">
    <property type="entry name" value="cupin_HP0902-like"/>
    <property type="match status" value="1"/>
</dbReference>
<name>A0A839QT13_9MICC</name>
<evidence type="ECO:0000313" key="2">
    <source>
        <dbReference type="EMBL" id="MBB2996412.1"/>
    </source>
</evidence>
<dbReference type="RefSeq" id="WP_183511686.1">
    <property type="nucleotide sequence ID" value="NZ_BAABGK010000012.1"/>
</dbReference>
<proteinExistence type="predicted"/>
<keyword evidence="2" id="KW-0223">Dioxygenase</keyword>
<dbReference type="EMBL" id="JACHVS010000001">
    <property type="protein sequence ID" value="MBB2996412.1"/>
    <property type="molecule type" value="Genomic_DNA"/>
</dbReference>
<organism evidence="2 3">
    <name type="scientific">Paeniglutamicibacter cryotolerans</name>
    <dbReference type="NCBI Taxonomy" id="670079"/>
    <lineage>
        <taxon>Bacteria</taxon>
        <taxon>Bacillati</taxon>
        <taxon>Actinomycetota</taxon>
        <taxon>Actinomycetes</taxon>
        <taxon>Micrococcales</taxon>
        <taxon>Micrococcaceae</taxon>
        <taxon>Paeniglutamicibacter</taxon>
    </lineage>
</organism>
<reference evidence="2 3" key="1">
    <citation type="submission" date="2020-08" db="EMBL/GenBank/DDBJ databases">
        <title>Sequencing the genomes of 1000 actinobacteria strains.</title>
        <authorList>
            <person name="Klenk H.-P."/>
        </authorList>
    </citation>
    <scope>NUCLEOTIDE SEQUENCE [LARGE SCALE GENOMIC DNA]</scope>
    <source>
        <strain evidence="2 3">DSM 22826</strain>
    </source>
</reference>
<gene>
    <name evidence="2" type="ORF">E9229_002603</name>
</gene>
<evidence type="ECO:0000313" key="3">
    <source>
        <dbReference type="Proteomes" id="UP000523000"/>
    </source>
</evidence>
<dbReference type="Proteomes" id="UP000523000">
    <property type="component" value="Unassembled WGS sequence"/>
</dbReference>